<dbReference type="Pfam" id="PF08538">
    <property type="entry name" value="DUF1749"/>
    <property type="match status" value="1"/>
</dbReference>
<name>A0A1F6EAK8_9BACT</name>
<dbReference type="Proteomes" id="UP000176914">
    <property type="component" value="Unassembled WGS sequence"/>
</dbReference>
<dbReference type="InterPro" id="IPR029058">
    <property type="entry name" value="AB_hydrolase_fold"/>
</dbReference>
<evidence type="ECO:0000313" key="1">
    <source>
        <dbReference type="EMBL" id="OGG70686.1"/>
    </source>
</evidence>
<reference evidence="1 2" key="1">
    <citation type="journal article" date="2016" name="Nat. Commun.">
        <title>Thousands of microbial genomes shed light on interconnected biogeochemical processes in an aquifer system.</title>
        <authorList>
            <person name="Anantharaman K."/>
            <person name="Brown C.T."/>
            <person name="Hug L.A."/>
            <person name="Sharon I."/>
            <person name="Castelle C.J."/>
            <person name="Probst A.J."/>
            <person name="Thomas B.C."/>
            <person name="Singh A."/>
            <person name="Wilkins M.J."/>
            <person name="Karaoz U."/>
            <person name="Brodie E.L."/>
            <person name="Williams K.H."/>
            <person name="Hubbard S.S."/>
            <person name="Banfield J.F."/>
        </authorList>
    </citation>
    <scope>NUCLEOTIDE SEQUENCE [LARGE SCALE GENOMIC DNA]</scope>
</reference>
<dbReference type="PANTHER" id="PTHR31591:SF1">
    <property type="entry name" value="UPF0613 PROTEIN PB24D3.06C"/>
    <property type="match status" value="1"/>
</dbReference>
<dbReference type="Gene3D" id="3.40.50.1820">
    <property type="entry name" value="alpha/beta hydrolase"/>
    <property type="match status" value="1"/>
</dbReference>
<dbReference type="AlphaFoldDB" id="A0A1F6EAK8"/>
<dbReference type="PANTHER" id="PTHR31591">
    <property type="entry name" value="UPF0613 PROTEIN PB24D3.06C"/>
    <property type="match status" value="1"/>
</dbReference>
<evidence type="ECO:0008006" key="3">
    <source>
        <dbReference type="Google" id="ProtNLM"/>
    </source>
</evidence>
<dbReference type="InterPro" id="IPR013744">
    <property type="entry name" value="SidJ"/>
</dbReference>
<dbReference type="SUPFAM" id="SSF53474">
    <property type="entry name" value="alpha/beta-Hydrolases"/>
    <property type="match status" value="1"/>
</dbReference>
<organism evidence="1 2">
    <name type="scientific">Candidatus Kaiserbacteria bacterium RIFCSPHIGHO2_02_FULL_55_25</name>
    <dbReference type="NCBI Taxonomy" id="1798498"/>
    <lineage>
        <taxon>Bacteria</taxon>
        <taxon>Candidatus Kaiseribacteriota</taxon>
    </lineage>
</organism>
<protein>
    <recommendedName>
        <fullName evidence="3">Serine aminopeptidase S33 domain-containing protein</fullName>
    </recommendedName>
</protein>
<proteinExistence type="predicted"/>
<gene>
    <name evidence="1" type="ORF">A3C20_04150</name>
</gene>
<evidence type="ECO:0000313" key="2">
    <source>
        <dbReference type="Proteomes" id="UP000176914"/>
    </source>
</evidence>
<sequence>MKGDYFIPCRRVRFETPKKVLLDGLWFGPKKPEQVIVFVHGLSSSTFSMSSLVNALTDENTAVLTFNNRGFEKVSKMRLAGKRKWILVGGAHEVFTDCLDDINGAVRFVQGKGVRTVYLAGSSTGCQKSVYWAYKSKKKGVKGLILLAPLSDYTISKDDKEKVGRALKVAKRLVRAGKHHELLPLSVWPQLQDAQRFLSLYSGDSQEEIFTYWDPKRKAKTLESVRLPVLVLLAEKDEYADRPAQKIGDWFAEHLKIGDEIVVVPRVGHSFKGAEKQVARHVKRFIGT</sequence>
<comment type="caution">
    <text evidence="1">The sequence shown here is derived from an EMBL/GenBank/DDBJ whole genome shotgun (WGS) entry which is preliminary data.</text>
</comment>
<accession>A0A1F6EAK8</accession>
<dbReference type="EMBL" id="MFLL01000001">
    <property type="protein sequence ID" value="OGG70686.1"/>
    <property type="molecule type" value="Genomic_DNA"/>
</dbReference>